<gene>
    <name evidence="3" type="ORF">M3202_21060</name>
</gene>
<organism evidence="3 4">
    <name type="scientific">Halalkalibacter oceani</name>
    <dbReference type="NCBI Taxonomy" id="1653776"/>
    <lineage>
        <taxon>Bacteria</taxon>
        <taxon>Bacillati</taxon>
        <taxon>Bacillota</taxon>
        <taxon>Bacilli</taxon>
        <taxon>Bacillales</taxon>
        <taxon>Bacillaceae</taxon>
        <taxon>Halalkalibacter</taxon>
    </lineage>
</organism>
<dbReference type="InterPro" id="IPR036526">
    <property type="entry name" value="C-N_Hydrolase_sf"/>
</dbReference>
<dbReference type="Proteomes" id="UP001139179">
    <property type="component" value="Unassembled WGS sequence"/>
</dbReference>
<evidence type="ECO:0000313" key="3">
    <source>
        <dbReference type="EMBL" id="MCM3716539.1"/>
    </source>
</evidence>
<name>A0A9X2IPZ3_9BACI</name>
<dbReference type="SUPFAM" id="SSF56317">
    <property type="entry name" value="Carbon-nitrogen hydrolase"/>
    <property type="match status" value="2"/>
</dbReference>
<dbReference type="InterPro" id="IPR003010">
    <property type="entry name" value="C-N_Hydrolase"/>
</dbReference>
<feature type="domain" description="CN hydrolase" evidence="2">
    <location>
        <begin position="6"/>
        <end position="246"/>
    </location>
</feature>
<proteinExistence type="predicted"/>
<dbReference type="PANTHER" id="PTHR43674">
    <property type="entry name" value="NITRILASE C965.09-RELATED"/>
    <property type="match status" value="1"/>
</dbReference>
<accession>A0A9X2IPZ3</accession>
<keyword evidence="4" id="KW-1185">Reference proteome</keyword>
<dbReference type="PROSITE" id="PS50263">
    <property type="entry name" value="CN_HYDROLASE"/>
    <property type="match status" value="1"/>
</dbReference>
<dbReference type="AlphaFoldDB" id="A0A9X2IPZ3"/>
<dbReference type="GO" id="GO:0016811">
    <property type="term" value="F:hydrolase activity, acting on carbon-nitrogen (but not peptide) bonds, in linear amides"/>
    <property type="evidence" value="ECO:0007669"/>
    <property type="project" value="TreeGrafter"/>
</dbReference>
<dbReference type="RefSeq" id="WP_251225188.1">
    <property type="nucleotide sequence ID" value="NZ_JAMBOL010000042.1"/>
</dbReference>
<protein>
    <submittedName>
        <fullName evidence="3">Nitrilase</fullName>
    </submittedName>
</protein>
<evidence type="ECO:0000259" key="2">
    <source>
        <dbReference type="PROSITE" id="PS50263"/>
    </source>
</evidence>
<dbReference type="Gene3D" id="3.60.110.10">
    <property type="entry name" value="Carbon-nitrogen hydrolase"/>
    <property type="match status" value="2"/>
</dbReference>
<keyword evidence="1" id="KW-0378">Hydrolase</keyword>
<dbReference type="InterPro" id="IPR050345">
    <property type="entry name" value="Aliph_Amidase/BUP"/>
</dbReference>
<sequence>MNDRIIKVAAVQFEPRWNEVERNRSEIIRFAIQAAEQGARLIVFPEMATSGYIWESRAEIAPFTETVPGETTTILSAITAQYDCYLVIGLPEKDEETDCYYNTAVLIGPDGVIGRYRKTHLFAADPKWAREGNEDIPVFPTPIGNIAMLICMDAMYFEPARLTALKGADIVAFPTNWVGAGNKPPSKTWRLRAKENGVLWLASNRWGTEKGAQFTGGTAIISPLGEVLDQLVAGDGIVYGKWQVDRSRRETYLQKREVGAYHDLLLHPYLWKEGETRAVAVKEAFDVMTVRLTDGGAIQAHLHRHIQSNAFTSKHRLVVVSEVQAEDRSSTIAAFAEITACYELYLVVTIKTDRKTCYLFGPQGVVASYDEVHPEKPVQRVKGAFQTVELPFARVGLLTDHDGDLPESYRVLAKQGADLIALSAGGKSQAESWMYKIWAYENDSILAVSTPPGLKETVLFLHSQVEQSSGDMKTMTETFTVEKLRKAGGRPFLRRLKPHLYERLVTKITEKAGV</sequence>
<evidence type="ECO:0000256" key="1">
    <source>
        <dbReference type="ARBA" id="ARBA00022801"/>
    </source>
</evidence>
<dbReference type="EMBL" id="JAMBOL010000042">
    <property type="protein sequence ID" value="MCM3716539.1"/>
    <property type="molecule type" value="Genomic_DNA"/>
</dbReference>
<dbReference type="Pfam" id="PF00795">
    <property type="entry name" value="CN_hydrolase"/>
    <property type="match status" value="1"/>
</dbReference>
<reference evidence="3" key="1">
    <citation type="submission" date="2022-05" db="EMBL/GenBank/DDBJ databases">
        <title>Comparative Genomics of Spacecraft Associated Microbes.</title>
        <authorList>
            <person name="Tran M.T."/>
            <person name="Wright A."/>
            <person name="Seuylemezian A."/>
            <person name="Eisen J."/>
            <person name="Coil D."/>
        </authorList>
    </citation>
    <scope>NUCLEOTIDE SEQUENCE</scope>
    <source>
        <strain evidence="3">214.1.1</strain>
    </source>
</reference>
<evidence type="ECO:0000313" key="4">
    <source>
        <dbReference type="Proteomes" id="UP001139179"/>
    </source>
</evidence>
<comment type="caution">
    <text evidence="3">The sequence shown here is derived from an EMBL/GenBank/DDBJ whole genome shotgun (WGS) entry which is preliminary data.</text>
</comment>
<dbReference type="PANTHER" id="PTHR43674:SF16">
    <property type="entry name" value="CARBON-NITROGEN FAMILY, PUTATIVE (AFU_ORTHOLOGUE AFUA_5G02350)-RELATED"/>
    <property type="match status" value="1"/>
</dbReference>